<dbReference type="PROSITE" id="PS50041">
    <property type="entry name" value="C_TYPE_LECTIN_2"/>
    <property type="match status" value="1"/>
</dbReference>
<evidence type="ECO:0000313" key="2">
    <source>
        <dbReference type="Ensembl" id="ENSNMLP00000042841.1"/>
    </source>
</evidence>
<dbReference type="SUPFAM" id="SSF56436">
    <property type="entry name" value="C-type lectin-like"/>
    <property type="match status" value="1"/>
</dbReference>
<dbReference type="AlphaFoldDB" id="A0A8C6UX50"/>
<keyword evidence="3" id="KW-1185">Reference proteome</keyword>
<reference evidence="2" key="1">
    <citation type="submission" date="2025-08" db="UniProtKB">
        <authorList>
            <consortium name="Ensembl"/>
        </authorList>
    </citation>
    <scope>IDENTIFICATION</scope>
</reference>
<dbReference type="Proteomes" id="UP000694523">
    <property type="component" value="Unplaced"/>
</dbReference>
<dbReference type="InterPro" id="IPR016187">
    <property type="entry name" value="CTDL_fold"/>
</dbReference>
<dbReference type="Gene3D" id="3.10.100.10">
    <property type="entry name" value="Mannose-Binding Protein A, subunit A"/>
    <property type="match status" value="1"/>
</dbReference>
<dbReference type="Ensembl" id="ENSNMLT00000047579.1">
    <property type="protein sequence ID" value="ENSNMLP00000042841.1"/>
    <property type="gene ID" value="ENSNMLG00000026073.1"/>
</dbReference>
<sequence length="221" mass="24609">SKTNQEGRGGSLGRFFQKESLSLSLSDNIQTIILNLLEVNGETRALGQQLVSAILSVWSCLFSPCLCGFLFSESAREDRKHITLITGISWSEAVAYCRAHYTDLAMIEDEASNTKVSNARPAVNIWIGLSRKPWHWVDGSPLTFNSWQGGAPFNSGTQYCVVEDNNHKWMAAGCSNAKPFICHKKRQSQDKMASPKTHCLNSQTPACKSIYAHFYSNAYYT</sequence>
<feature type="domain" description="C-type lectin" evidence="1">
    <location>
        <begin position="89"/>
        <end position="183"/>
    </location>
</feature>
<name>A0A8C6UX50_9GOBI</name>
<evidence type="ECO:0000259" key="1">
    <source>
        <dbReference type="PROSITE" id="PS50041"/>
    </source>
</evidence>
<proteinExistence type="predicted"/>
<organism evidence="2 3">
    <name type="scientific">Neogobius melanostomus</name>
    <name type="common">round goby</name>
    <dbReference type="NCBI Taxonomy" id="47308"/>
    <lineage>
        <taxon>Eukaryota</taxon>
        <taxon>Metazoa</taxon>
        <taxon>Chordata</taxon>
        <taxon>Craniata</taxon>
        <taxon>Vertebrata</taxon>
        <taxon>Euteleostomi</taxon>
        <taxon>Actinopterygii</taxon>
        <taxon>Neopterygii</taxon>
        <taxon>Teleostei</taxon>
        <taxon>Neoteleostei</taxon>
        <taxon>Acanthomorphata</taxon>
        <taxon>Gobiaria</taxon>
        <taxon>Gobiiformes</taxon>
        <taxon>Gobioidei</taxon>
        <taxon>Gobiidae</taxon>
        <taxon>Benthophilinae</taxon>
        <taxon>Neogobiini</taxon>
        <taxon>Neogobius</taxon>
    </lineage>
</organism>
<evidence type="ECO:0000313" key="3">
    <source>
        <dbReference type="Proteomes" id="UP000694523"/>
    </source>
</evidence>
<dbReference type="PANTHER" id="PTHR45784:SF3">
    <property type="entry name" value="C-TYPE LECTIN DOMAIN FAMILY 4 MEMBER K-LIKE-RELATED"/>
    <property type="match status" value="1"/>
</dbReference>
<dbReference type="PANTHER" id="PTHR45784">
    <property type="entry name" value="C-TYPE LECTIN DOMAIN FAMILY 20 MEMBER A-RELATED"/>
    <property type="match status" value="1"/>
</dbReference>
<dbReference type="Pfam" id="PF00059">
    <property type="entry name" value="Lectin_C"/>
    <property type="match status" value="1"/>
</dbReference>
<accession>A0A8C6UX50</accession>
<protein>
    <recommendedName>
        <fullName evidence="1">C-type lectin domain-containing protein</fullName>
    </recommendedName>
</protein>
<dbReference type="InterPro" id="IPR016186">
    <property type="entry name" value="C-type_lectin-like/link_sf"/>
</dbReference>
<dbReference type="SMART" id="SM00034">
    <property type="entry name" value="CLECT"/>
    <property type="match status" value="1"/>
</dbReference>
<reference evidence="2" key="2">
    <citation type="submission" date="2025-09" db="UniProtKB">
        <authorList>
            <consortium name="Ensembl"/>
        </authorList>
    </citation>
    <scope>IDENTIFICATION</scope>
</reference>
<dbReference type="InterPro" id="IPR001304">
    <property type="entry name" value="C-type_lectin-like"/>
</dbReference>